<reference evidence="3 4" key="1">
    <citation type="submission" date="2020-04" db="EMBL/GenBank/DDBJ databases">
        <authorList>
            <person name="De Canck E."/>
        </authorList>
    </citation>
    <scope>NUCLEOTIDE SEQUENCE [LARGE SCALE GENOMIC DNA]</scope>
    <source>
        <strain evidence="3 4">LMG 24238</strain>
    </source>
</reference>
<feature type="compositionally biased region" description="Polar residues" evidence="1">
    <location>
        <begin position="428"/>
        <end position="439"/>
    </location>
</feature>
<evidence type="ECO:0000313" key="3">
    <source>
        <dbReference type="EMBL" id="CAB3675681.1"/>
    </source>
</evidence>
<dbReference type="EMBL" id="CADIKC010000002">
    <property type="protein sequence ID" value="CAB3675681.1"/>
    <property type="molecule type" value="Genomic_DNA"/>
</dbReference>
<dbReference type="Proteomes" id="UP000494255">
    <property type="component" value="Unassembled WGS sequence"/>
</dbReference>
<keyword evidence="2" id="KW-0472">Membrane</keyword>
<sequence>MKLLRILTGVHAGAQLQLTPGTHRVGADDDADIRLTDWRGADALLHVDASGVVSAQRVAAAAVQTADVADGQPAQPAVAEEVVLLVDFVPMQFDDMILCVGADDAVWPSDLDLLSMLLTRPAEARFAAERKKRRRYVGAVVACFALGIVIVAGSLLTTTQMSRAALPRNADDRAQRVSEALAAAHVSGLQAHAVGNTVVVTGMVTSPADDDAVRNLLARISTTGISRNYDVAQNDARSIEDSLGVAGAHVRYLGDGNFAVTGAVSSRADLDAALARVRADLDSNVKNVVVEAAENTSIAAANPSAASYSEMISSDDVRYAQTPDGVKHIYAVDPPASDSDAAAAANAASGAGGASGAAVANTNTAAQSGGIATANANATAKGNTNASANAAHAANTANPSNPANASIVDNDTVTRSAAGVVPLPNPATLPTAQPRGPSS</sequence>
<feature type="region of interest" description="Disordered" evidence="1">
    <location>
        <begin position="387"/>
        <end position="439"/>
    </location>
</feature>
<dbReference type="AlphaFoldDB" id="A0A6J5AMJ7"/>
<proteinExistence type="predicted"/>
<accession>A0A6J5AMJ7</accession>
<keyword evidence="4" id="KW-1185">Reference proteome</keyword>
<evidence type="ECO:0008006" key="5">
    <source>
        <dbReference type="Google" id="ProtNLM"/>
    </source>
</evidence>
<keyword evidence="2" id="KW-1133">Transmembrane helix</keyword>
<keyword evidence="2" id="KW-0812">Transmembrane</keyword>
<gene>
    <name evidence="3" type="ORF">LMG24238_02343</name>
</gene>
<organism evidence="3 4">
    <name type="scientific">Paraburkholderia sediminicola</name>
    <dbReference type="NCBI Taxonomy" id="458836"/>
    <lineage>
        <taxon>Bacteria</taxon>
        <taxon>Pseudomonadati</taxon>
        <taxon>Pseudomonadota</taxon>
        <taxon>Betaproteobacteria</taxon>
        <taxon>Burkholderiales</taxon>
        <taxon>Burkholderiaceae</taxon>
        <taxon>Paraburkholderia</taxon>
    </lineage>
</organism>
<protein>
    <recommendedName>
        <fullName evidence="5">Type III secretion protein D</fullName>
    </recommendedName>
</protein>
<feature type="compositionally biased region" description="Low complexity" evidence="1">
    <location>
        <begin position="387"/>
        <end position="405"/>
    </location>
</feature>
<evidence type="ECO:0000256" key="2">
    <source>
        <dbReference type="SAM" id="Phobius"/>
    </source>
</evidence>
<feature type="transmembrane region" description="Helical" evidence="2">
    <location>
        <begin position="136"/>
        <end position="156"/>
    </location>
</feature>
<evidence type="ECO:0000256" key="1">
    <source>
        <dbReference type="SAM" id="MobiDB-lite"/>
    </source>
</evidence>
<dbReference type="GeneID" id="97040974"/>
<dbReference type="RefSeq" id="WP_246287532.1">
    <property type="nucleotide sequence ID" value="NZ_CADIKC010000002.1"/>
</dbReference>
<evidence type="ECO:0000313" key="4">
    <source>
        <dbReference type="Proteomes" id="UP000494255"/>
    </source>
</evidence>
<name>A0A6J5AMJ7_9BURK</name>